<name>A0A9P9L737_FUSSL</name>
<accession>A0A9P9L737</accession>
<proteinExistence type="predicted"/>
<protein>
    <submittedName>
        <fullName evidence="1">Uncharacterized protein</fullName>
    </submittedName>
</protein>
<reference evidence="1" key="1">
    <citation type="journal article" date="2021" name="Nat. Commun.">
        <title>Genetic determinants of endophytism in the Arabidopsis root mycobiome.</title>
        <authorList>
            <person name="Mesny F."/>
            <person name="Miyauchi S."/>
            <person name="Thiergart T."/>
            <person name="Pickel B."/>
            <person name="Atanasova L."/>
            <person name="Karlsson M."/>
            <person name="Huettel B."/>
            <person name="Barry K.W."/>
            <person name="Haridas S."/>
            <person name="Chen C."/>
            <person name="Bauer D."/>
            <person name="Andreopoulos W."/>
            <person name="Pangilinan J."/>
            <person name="LaButti K."/>
            <person name="Riley R."/>
            <person name="Lipzen A."/>
            <person name="Clum A."/>
            <person name="Drula E."/>
            <person name="Henrissat B."/>
            <person name="Kohler A."/>
            <person name="Grigoriev I.V."/>
            <person name="Martin F.M."/>
            <person name="Hacquard S."/>
        </authorList>
    </citation>
    <scope>NUCLEOTIDE SEQUENCE</scope>
    <source>
        <strain evidence="1">FSSC 5 MPI-SDFR-AT-0091</strain>
    </source>
</reference>
<gene>
    <name evidence="1" type="ORF">B0J15DRAFT_474170</name>
</gene>
<sequence length="248" mass="27143">MSTVSPLHRINYPGQSHLKNMASQPIVLSLATPSELLSYIISYHQYPTTILIGSTKTEFQQSLVEDITHHLTLQDKDPRIASPSHPFLTASLYQIAISRHIRIIFAPTVTHLRAQLSVFTPKDSPVLAPPNHDPSTGAPVLLVYGLLALHRDASEWSAQGIGNTAALLVDSASRNAFRAVVIEPKGIGGHDDIEHLGGEMVPLLNGTARRDDGSWSGRGVSARQVMSRWFEFEDRKNAVTRDASRGSD</sequence>
<dbReference type="EMBL" id="JAGTJS010000001">
    <property type="protein sequence ID" value="KAH7275119.1"/>
    <property type="molecule type" value="Genomic_DNA"/>
</dbReference>
<dbReference type="Proteomes" id="UP000736672">
    <property type="component" value="Unassembled WGS sequence"/>
</dbReference>
<organism evidence="1 2">
    <name type="scientific">Fusarium solani</name>
    <name type="common">Filamentous fungus</name>
    <dbReference type="NCBI Taxonomy" id="169388"/>
    <lineage>
        <taxon>Eukaryota</taxon>
        <taxon>Fungi</taxon>
        <taxon>Dikarya</taxon>
        <taxon>Ascomycota</taxon>
        <taxon>Pezizomycotina</taxon>
        <taxon>Sordariomycetes</taxon>
        <taxon>Hypocreomycetidae</taxon>
        <taxon>Hypocreales</taxon>
        <taxon>Nectriaceae</taxon>
        <taxon>Fusarium</taxon>
        <taxon>Fusarium solani species complex</taxon>
    </lineage>
</organism>
<keyword evidence="2" id="KW-1185">Reference proteome</keyword>
<dbReference type="OrthoDB" id="5391496at2759"/>
<evidence type="ECO:0000313" key="1">
    <source>
        <dbReference type="EMBL" id="KAH7275119.1"/>
    </source>
</evidence>
<comment type="caution">
    <text evidence="1">The sequence shown here is derived from an EMBL/GenBank/DDBJ whole genome shotgun (WGS) entry which is preliminary data.</text>
</comment>
<dbReference type="AlphaFoldDB" id="A0A9P9L737"/>
<evidence type="ECO:0000313" key="2">
    <source>
        <dbReference type="Proteomes" id="UP000736672"/>
    </source>
</evidence>